<protein>
    <submittedName>
        <fullName evidence="2">Uncharacterized protein</fullName>
    </submittedName>
</protein>
<organism evidence="2 3">
    <name type="scientific">Paramecium sonneborni</name>
    <dbReference type="NCBI Taxonomy" id="65129"/>
    <lineage>
        <taxon>Eukaryota</taxon>
        <taxon>Sar</taxon>
        <taxon>Alveolata</taxon>
        <taxon>Ciliophora</taxon>
        <taxon>Intramacronucleata</taxon>
        <taxon>Oligohymenophorea</taxon>
        <taxon>Peniculida</taxon>
        <taxon>Parameciidae</taxon>
        <taxon>Paramecium</taxon>
    </lineage>
</organism>
<feature type="transmembrane region" description="Helical" evidence="1">
    <location>
        <begin position="6"/>
        <end position="26"/>
    </location>
</feature>
<keyword evidence="1" id="KW-1133">Transmembrane helix</keyword>
<proteinExistence type="predicted"/>
<evidence type="ECO:0000256" key="1">
    <source>
        <dbReference type="SAM" id="Phobius"/>
    </source>
</evidence>
<gene>
    <name evidence="2" type="ORF">PSON_ATCC_30995.1.T1620023</name>
</gene>
<keyword evidence="1" id="KW-0472">Membrane</keyword>
<dbReference type="EMBL" id="CAJJDN010000162">
    <property type="protein sequence ID" value="CAD8125761.1"/>
    <property type="molecule type" value="Genomic_DNA"/>
</dbReference>
<keyword evidence="3" id="KW-1185">Reference proteome</keyword>
<keyword evidence="1" id="KW-0812">Transmembrane</keyword>
<evidence type="ECO:0000313" key="3">
    <source>
        <dbReference type="Proteomes" id="UP000692954"/>
    </source>
</evidence>
<evidence type="ECO:0000313" key="2">
    <source>
        <dbReference type="EMBL" id="CAD8125761.1"/>
    </source>
</evidence>
<comment type="caution">
    <text evidence="2">The sequence shown here is derived from an EMBL/GenBank/DDBJ whole genome shotgun (WGS) entry which is preliminary data.</text>
</comment>
<name>A0A8S1RBV7_9CILI</name>
<reference evidence="2" key="1">
    <citation type="submission" date="2021-01" db="EMBL/GenBank/DDBJ databases">
        <authorList>
            <consortium name="Genoscope - CEA"/>
            <person name="William W."/>
        </authorList>
    </citation>
    <scope>NUCLEOTIDE SEQUENCE</scope>
</reference>
<sequence>MKGLPSKWFFIFKSLIIGIFFLRLTLKYQKIIDWIQNIHWHFFEYQVNQLEHQYLNLILEILRF</sequence>
<dbReference type="Proteomes" id="UP000692954">
    <property type="component" value="Unassembled WGS sequence"/>
</dbReference>
<dbReference type="AlphaFoldDB" id="A0A8S1RBV7"/>
<accession>A0A8S1RBV7</accession>